<keyword evidence="3" id="KW-1185">Reference proteome</keyword>
<sequence>MMLYIFLATLVFPAGLYSAFQVWRAVSRGAVRPFGIAALFNDEPPVDWAEGRLDFLYALGWHIATAFTGLVGGAGVMLMGLASL</sequence>
<feature type="transmembrane region" description="Helical" evidence="1">
    <location>
        <begin position="55"/>
        <end position="82"/>
    </location>
</feature>
<keyword evidence="1" id="KW-1133">Transmembrane helix</keyword>
<keyword evidence="1" id="KW-0472">Membrane</keyword>
<dbReference type="RefSeq" id="WP_272746846.1">
    <property type="nucleotide sequence ID" value="NZ_JAQQKX010000002.1"/>
</dbReference>
<reference evidence="2 3" key="1">
    <citation type="submission" date="2023-01" db="EMBL/GenBank/DDBJ databases">
        <title>Novel species of the genus Asticcacaulis isolated from rivers.</title>
        <authorList>
            <person name="Lu H."/>
        </authorList>
    </citation>
    <scope>NUCLEOTIDE SEQUENCE [LARGE SCALE GENOMIC DNA]</scope>
    <source>
        <strain evidence="2 3">BYS171W</strain>
    </source>
</reference>
<keyword evidence="1" id="KW-0812">Transmembrane</keyword>
<accession>A0ABT5HQL5</accession>
<evidence type="ECO:0000313" key="3">
    <source>
        <dbReference type="Proteomes" id="UP001214854"/>
    </source>
</evidence>
<gene>
    <name evidence="2" type="ORF">PQU92_03645</name>
</gene>
<organism evidence="2 3">
    <name type="scientific">Asticcacaulis aquaticus</name>
    <dbReference type="NCBI Taxonomy" id="2984212"/>
    <lineage>
        <taxon>Bacteria</taxon>
        <taxon>Pseudomonadati</taxon>
        <taxon>Pseudomonadota</taxon>
        <taxon>Alphaproteobacteria</taxon>
        <taxon>Caulobacterales</taxon>
        <taxon>Caulobacteraceae</taxon>
        <taxon>Asticcacaulis</taxon>
    </lineage>
</organism>
<comment type="caution">
    <text evidence="2">The sequence shown here is derived from an EMBL/GenBank/DDBJ whole genome shotgun (WGS) entry which is preliminary data.</text>
</comment>
<evidence type="ECO:0000313" key="2">
    <source>
        <dbReference type="EMBL" id="MDC7682353.1"/>
    </source>
</evidence>
<name>A0ABT5HQL5_9CAUL</name>
<dbReference type="Proteomes" id="UP001214854">
    <property type="component" value="Unassembled WGS sequence"/>
</dbReference>
<evidence type="ECO:0000256" key="1">
    <source>
        <dbReference type="SAM" id="Phobius"/>
    </source>
</evidence>
<protein>
    <submittedName>
        <fullName evidence="2">Uncharacterized protein</fullName>
    </submittedName>
</protein>
<dbReference type="EMBL" id="JAQQKX010000002">
    <property type="protein sequence ID" value="MDC7682353.1"/>
    <property type="molecule type" value="Genomic_DNA"/>
</dbReference>
<proteinExistence type="predicted"/>